<proteinExistence type="predicted"/>
<dbReference type="AlphaFoldDB" id="H8Z2C7"/>
<dbReference type="EMBL" id="JH603169">
    <property type="protein sequence ID" value="EIC21582.1"/>
    <property type="molecule type" value="Genomic_DNA"/>
</dbReference>
<keyword evidence="3" id="KW-1185">Reference proteome</keyword>
<evidence type="ECO:0000313" key="2">
    <source>
        <dbReference type="EMBL" id="EIC21582.1"/>
    </source>
</evidence>
<reference evidence="3" key="1">
    <citation type="submission" date="2011-06" db="EMBL/GenBank/DDBJ databases">
        <authorList>
            <consortium name="US DOE Joint Genome Institute (JGI-PGF)"/>
            <person name="Lucas S."/>
            <person name="Han J."/>
            <person name="Lapidus A."/>
            <person name="Cheng J.-F."/>
            <person name="Goodwin L."/>
            <person name="Pitluck S."/>
            <person name="Peters L."/>
            <person name="Land M.L."/>
            <person name="Hauser L."/>
            <person name="Vogl K."/>
            <person name="Liu Z."/>
            <person name="Overmann J."/>
            <person name="Frigaard N.-U."/>
            <person name="Bryant D.A."/>
            <person name="Woyke T.J."/>
        </authorList>
    </citation>
    <scope>NUCLEOTIDE SEQUENCE [LARGE SCALE GENOMIC DNA]</scope>
    <source>
        <strain evidence="3">970</strain>
    </source>
</reference>
<keyword evidence="1" id="KW-0732">Signal</keyword>
<dbReference type="HOGENOM" id="CLU_077404_2_0_6"/>
<reference evidence="2 3" key="2">
    <citation type="submission" date="2011-11" db="EMBL/GenBank/DDBJ databases">
        <authorList>
            <consortium name="US DOE Joint Genome Institute"/>
            <person name="Lucas S."/>
            <person name="Han J."/>
            <person name="Lapidus A."/>
            <person name="Cheng J.-F."/>
            <person name="Goodwin L."/>
            <person name="Pitluck S."/>
            <person name="Peters L."/>
            <person name="Ovchinnikova G."/>
            <person name="Zhang X."/>
            <person name="Detter J.C."/>
            <person name="Han C."/>
            <person name="Tapia R."/>
            <person name="Land M."/>
            <person name="Hauser L."/>
            <person name="Kyrpides N."/>
            <person name="Ivanova N."/>
            <person name="Pagani I."/>
            <person name="Vogl K."/>
            <person name="Liu Z."/>
            <person name="Overmann J."/>
            <person name="Frigaard N.-U."/>
            <person name="Bryant D."/>
            <person name="Woyke T."/>
        </authorList>
    </citation>
    <scope>NUCLEOTIDE SEQUENCE [LARGE SCALE GENOMIC DNA]</scope>
    <source>
        <strain evidence="2 3">970</strain>
    </source>
</reference>
<accession>H8Z2C7</accession>
<evidence type="ECO:0000256" key="1">
    <source>
        <dbReference type="SAM" id="SignalP"/>
    </source>
</evidence>
<dbReference type="STRING" id="631362.Thi970DRAFT_01797"/>
<dbReference type="OrthoDB" id="5725705at2"/>
<evidence type="ECO:0008006" key="4">
    <source>
        <dbReference type="Google" id="ProtNLM"/>
    </source>
</evidence>
<gene>
    <name evidence="2" type="ORF">Thi970DRAFT_01797</name>
</gene>
<evidence type="ECO:0000313" key="3">
    <source>
        <dbReference type="Proteomes" id="UP000002964"/>
    </source>
</evidence>
<protein>
    <recommendedName>
        <fullName evidence="4">Outer membrane protein beta-barrel domain-containing protein</fullName>
    </recommendedName>
</protein>
<feature type="chain" id="PRO_5003618361" description="Outer membrane protein beta-barrel domain-containing protein" evidence="1">
    <location>
        <begin position="29"/>
        <end position="281"/>
    </location>
</feature>
<feature type="signal peptide" evidence="1">
    <location>
        <begin position="1"/>
        <end position="28"/>
    </location>
</feature>
<name>H8Z2C7_9GAMM</name>
<dbReference type="Proteomes" id="UP000002964">
    <property type="component" value="Unassembled WGS sequence"/>
</dbReference>
<organism evidence="2 3">
    <name type="scientific">Thiorhodovibrio frisius</name>
    <dbReference type="NCBI Taxonomy" id="631362"/>
    <lineage>
        <taxon>Bacteria</taxon>
        <taxon>Pseudomonadati</taxon>
        <taxon>Pseudomonadota</taxon>
        <taxon>Gammaproteobacteria</taxon>
        <taxon>Chromatiales</taxon>
        <taxon>Chromatiaceae</taxon>
        <taxon>Thiorhodovibrio</taxon>
    </lineage>
</organism>
<sequence length="281" mass="30855">MPMPAPLYRTLTSLAVFGLLASSITATAADAVDPFDGDWHFTLTPYLWLPNLNGTLNGKAPGANLNLSDFNIKTEIGPNDYLQNLKFGAMATGEVRKGEWSAFTDIIYIDFGRQNSRARDITGPDGLPLTNISVKANTSLSATLWTLGGARTLIHNSNGNLDLLAGFRYAGIESELKFDTLSTRGLLDTSRDKPRALTEWDGIIGVKGQIRFGDGHWTMPYYLDVGTGSSNWTWQALVGLGYAFDWGEVNLSIRSLSYDFNDKRDADLRMTGPALGVTFRW</sequence>
<dbReference type="eggNOG" id="COG2067">
    <property type="taxonomic scope" value="Bacteria"/>
</dbReference>